<evidence type="ECO:0000256" key="3">
    <source>
        <dbReference type="ARBA" id="ARBA00022692"/>
    </source>
</evidence>
<evidence type="ECO:0000256" key="4">
    <source>
        <dbReference type="ARBA" id="ARBA00022989"/>
    </source>
</evidence>
<dbReference type="KEGG" id="phr:C6569_04855"/>
<sequence length="416" mass="44106">MTSASTFRTLAVWIGFAVILAILPMVFSSRPSITLMNLIGSWVVFALAYNMLLGQAGMLSFGHAVYFGLGGYAAIHMMAAIKSQGLPIPVAALPLVGFMAGMAAGAVIGWFSCRRSGTAFAMISLGVGELIAASGLMFVSVFGGEEGISGDRAAGPDILGFSLGPQLNVYYFIAFWMFVSVLAMWAFTRTPLGRLANAVRDNPDRVSFIGYDPQRVRYMVFLISGGFAGLAGSLSAVNFEIITPEKLGAINSGAVLLMAYIGGIGVFYGPIIGAVLISIMQSMLSDFTKVWQLYLGLMFVVVVMFAPYGIGGVVHHVLGVVRRGELAEKAPGWLLGLAGAVVAFTGTVLLVEMAYRVREDGDPVLLFGQEFHHQAASSWIAALVIVAVGLAILVVAVRWRRRGTLSAALSLKEATP</sequence>
<feature type="transmembrane region" description="Helical" evidence="6">
    <location>
        <begin position="7"/>
        <end position="27"/>
    </location>
</feature>
<gene>
    <name evidence="7" type="ORF">C6569_04855</name>
</gene>
<feature type="transmembrane region" description="Helical" evidence="6">
    <location>
        <begin position="87"/>
        <end position="111"/>
    </location>
</feature>
<dbReference type="GO" id="GO:0005886">
    <property type="term" value="C:plasma membrane"/>
    <property type="evidence" value="ECO:0007669"/>
    <property type="project" value="UniProtKB-SubCell"/>
</dbReference>
<dbReference type="PANTHER" id="PTHR30482">
    <property type="entry name" value="HIGH-AFFINITY BRANCHED-CHAIN AMINO ACID TRANSPORT SYSTEM PERMEASE"/>
    <property type="match status" value="1"/>
</dbReference>
<evidence type="ECO:0000256" key="1">
    <source>
        <dbReference type="ARBA" id="ARBA00004651"/>
    </source>
</evidence>
<name>A0A2S0N8G1_9HYPH</name>
<feature type="transmembrane region" description="Helical" evidence="6">
    <location>
        <begin position="330"/>
        <end position="355"/>
    </location>
</feature>
<dbReference type="OrthoDB" id="9804361at2"/>
<dbReference type="InterPro" id="IPR001851">
    <property type="entry name" value="ABC_transp_permease"/>
</dbReference>
<keyword evidence="4 6" id="KW-1133">Transmembrane helix</keyword>
<feature type="transmembrane region" description="Helical" evidence="6">
    <location>
        <begin position="257"/>
        <end position="279"/>
    </location>
</feature>
<evidence type="ECO:0000313" key="7">
    <source>
        <dbReference type="EMBL" id="AVO44444.1"/>
    </source>
</evidence>
<feature type="transmembrane region" description="Helical" evidence="6">
    <location>
        <begin position="291"/>
        <end position="310"/>
    </location>
</feature>
<feature type="transmembrane region" description="Helical" evidence="6">
    <location>
        <begin position="33"/>
        <end position="52"/>
    </location>
</feature>
<dbReference type="RefSeq" id="WP_106747774.1">
    <property type="nucleotide sequence ID" value="NZ_CP027668.1"/>
</dbReference>
<comment type="subcellular location">
    <subcellularLocation>
        <location evidence="1">Cell membrane</location>
        <topology evidence="1">Multi-pass membrane protein</topology>
    </subcellularLocation>
</comment>
<dbReference type="CDD" id="cd06581">
    <property type="entry name" value="TM_PBP1_LivM_like"/>
    <property type="match status" value="1"/>
</dbReference>
<dbReference type="AlphaFoldDB" id="A0A2S0N8G1"/>
<organism evidence="7 8">
    <name type="scientific">Phreatobacter cathodiphilus</name>
    <dbReference type="NCBI Taxonomy" id="1868589"/>
    <lineage>
        <taxon>Bacteria</taxon>
        <taxon>Pseudomonadati</taxon>
        <taxon>Pseudomonadota</taxon>
        <taxon>Alphaproteobacteria</taxon>
        <taxon>Hyphomicrobiales</taxon>
        <taxon>Phreatobacteraceae</taxon>
        <taxon>Phreatobacter</taxon>
    </lineage>
</organism>
<protein>
    <submittedName>
        <fullName evidence="7">Branched-chain amino acid ABC transporter permease</fullName>
    </submittedName>
</protein>
<keyword evidence="3 6" id="KW-0812">Transmembrane</keyword>
<feature type="transmembrane region" description="Helical" evidence="6">
    <location>
        <begin position="376"/>
        <end position="399"/>
    </location>
</feature>
<dbReference type="Proteomes" id="UP000237889">
    <property type="component" value="Chromosome"/>
</dbReference>
<evidence type="ECO:0000256" key="2">
    <source>
        <dbReference type="ARBA" id="ARBA00022475"/>
    </source>
</evidence>
<dbReference type="Pfam" id="PF02653">
    <property type="entry name" value="BPD_transp_2"/>
    <property type="match status" value="1"/>
</dbReference>
<feature type="transmembrane region" description="Helical" evidence="6">
    <location>
        <begin position="169"/>
        <end position="187"/>
    </location>
</feature>
<evidence type="ECO:0000256" key="5">
    <source>
        <dbReference type="ARBA" id="ARBA00023136"/>
    </source>
</evidence>
<keyword evidence="2" id="KW-1003">Cell membrane</keyword>
<feature type="transmembrane region" description="Helical" evidence="6">
    <location>
        <begin position="64"/>
        <end position="81"/>
    </location>
</feature>
<accession>A0A2S0N8G1</accession>
<dbReference type="InterPro" id="IPR043428">
    <property type="entry name" value="LivM-like"/>
</dbReference>
<keyword evidence="8" id="KW-1185">Reference proteome</keyword>
<evidence type="ECO:0000313" key="8">
    <source>
        <dbReference type="Proteomes" id="UP000237889"/>
    </source>
</evidence>
<feature type="transmembrane region" description="Helical" evidence="6">
    <location>
        <begin position="218"/>
        <end position="237"/>
    </location>
</feature>
<proteinExistence type="predicted"/>
<dbReference type="EMBL" id="CP027668">
    <property type="protein sequence ID" value="AVO44444.1"/>
    <property type="molecule type" value="Genomic_DNA"/>
</dbReference>
<evidence type="ECO:0000256" key="6">
    <source>
        <dbReference type="SAM" id="Phobius"/>
    </source>
</evidence>
<dbReference type="GO" id="GO:0015658">
    <property type="term" value="F:branched-chain amino acid transmembrane transporter activity"/>
    <property type="evidence" value="ECO:0007669"/>
    <property type="project" value="InterPro"/>
</dbReference>
<dbReference type="PANTHER" id="PTHR30482:SF17">
    <property type="entry name" value="ABC TRANSPORTER ATP-BINDING PROTEIN"/>
    <property type="match status" value="1"/>
</dbReference>
<reference evidence="7 8" key="1">
    <citation type="submission" date="2018-03" db="EMBL/GenBank/DDBJ databases">
        <title>Genome sequencing of Phreatobacter sp.</title>
        <authorList>
            <person name="Kim S.-J."/>
            <person name="Heo J."/>
            <person name="Kwon S.-W."/>
        </authorList>
    </citation>
    <scope>NUCLEOTIDE SEQUENCE [LARGE SCALE GENOMIC DNA]</scope>
    <source>
        <strain evidence="7 8">S-12</strain>
    </source>
</reference>
<feature type="transmembrane region" description="Helical" evidence="6">
    <location>
        <begin position="118"/>
        <end position="142"/>
    </location>
</feature>
<keyword evidence="5 6" id="KW-0472">Membrane</keyword>